<proteinExistence type="predicted"/>
<dbReference type="RefSeq" id="XP_016510535.1">
    <property type="nucleotide sequence ID" value="XM_016655049.2"/>
</dbReference>
<dbReference type="GO" id="GO:0009627">
    <property type="term" value="P:systemic acquired resistance"/>
    <property type="evidence" value="ECO:0007669"/>
    <property type="project" value="InterPro"/>
</dbReference>
<dbReference type="Proteomes" id="UP000790787">
    <property type="component" value="Chromosome 9"/>
</dbReference>
<evidence type="ECO:0000313" key="4">
    <source>
        <dbReference type="RefSeq" id="XP_016510535.1"/>
    </source>
</evidence>
<dbReference type="Pfam" id="PF14368">
    <property type="entry name" value="LTP_2"/>
    <property type="match status" value="1"/>
</dbReference>
<dbReference type="PaxDb" id="4097-A0A1S4DAR0"/>
<dbReference type="PANTHER" id="PTHR33122:SF13">
    <property type="entry name" value="BIFUNCTIONAL INHIBITOR_LIPID-TRANSFER PROTEIN_SEED STORAGE 2S ALBUMIN SUPERFAMILY PROTEIN"/>
    <property type="match status" value="1"/>
</dbReference>
<dbReference type="RefSeq" id="XP_016510535.1">
    <property type="nucleotide sequence ID" value="XM_016655049.1"/>
</dbReference>
<dbReference type="OMA" id="KCGSKCN"/>
<feature type="signal peptide" evidence="1">
    <location>
        <begin position="1"/>
        <end position="19"/>
    </location>
</feature>
<dbReference type="AlphaFoldDB" id="A0A1S4DAR0"/>
<dbReference type="InterPro" id="IPR039265">
    <property type="entry name" value="DIR1-like"/>
</dbReference>
<dbReference type="Gene3D" id="1.10.110.10">
    <property type="entry name" value="Plant lipid-transfer and hydrophobic proteins"/>
    <property type="match status" value="1"/>
</dbReference>
<feature type="domain" description="Bifunctional inhibitor/plant lipid transfer protein/seed storage helical" evidence="2">
    <location>
        <begin position="27"/>
        <end position="117"/>
    </location>
</feature>
<dbReference type="GeneID" id="107827837"/>
<sequence>MASKVYNICFVSILVYLLAINNNSFLPQANAAGKGGGCGNAPAASSLIPCLGAAKNGRTKVPPACCGKIEALLKTSPKCLCAALLSPAAKNAGVNPVIAVTIPKRCNIKNRPVGKRCGRYVVP</sequence>
<dbReference type="CDD" id="cd00010">
    <property type="entry name" value="AAI_LTSS"/>
    <property type="match status" value="1"/>
</dbReference>
<evidence type="ECO:0000259" key="2">
    <source>
        <dbReference type="Pfam" id="PF14368"/>
    </source>
</evidence>
<dbReference type="STRING" id="4097.A0A1S4DAR0"/>
<evidence type="ECO:0000256" key="1">
    <source>
        <dbReference type="SAM" id="SignalP"/>
    </source>
</evidence>
<reference evidence="3" key="1">
    <citation type="journal article" date="2014" name="Nat. Commun.">
        <title>The tobacco genome sequence and its comparison with those of tomato and potato.</title>
        <authorList>
            <person name="Sierro N."/>
            <person name="Battey J.N."/>
            <person name="Ouadi S."/>
            <person name="Bakaher N."/>
            <person name="Bovet L."/>
            <person name="Willig A."/>
            <person name="Goepfert S."/>
            <person name="Peitsch M.C."/>
            <person name="Ivanov N.V."/>
        </authorList>
    </citation>
    <scope>NUCLEOTIDE SEQUENCE [LARGE SCALE GENOMIC DNA]</scope>
</reference>
<dbReference type="SUPFAM" id="SSF47699">
    <property type="entry name" value="Bifunctional inhibitor/lipid-transfer protein/seed storage 2S albumin"/>
    <property type="match status" value="1"/>
</dbReference>
<dbReference type="KEGG" id="nta:107827837"/>
<dbReference type="PANTHER" id="PTHR33122">
    <property type="entry name" value="LIPID BINDING PROTEIN-RELATED"/>
    <property type="match status" value="1"/>
</dbReference>
<dbReference type="InterPro" id="IPR016140">
    <property type="entry name" value="Bifunc_inhib/LTP/seed_store"/>
</dbReference>
<accession>A0A1S4DAR0</accession>
<feature type="chain" id="PRO_5010377217" evidence="1">
    <location>
        <begin position="20"/>
        <end position="123"/>
    </location>
</feature>
<evidence type="ECO:0000313" key="3">
    <source>
        <dbReference type="Proteomes" id="UP000790787"/>
    </source>
</evidence>
<dbReference type="OrthoDB" id="1917294at2759"/>
<name>A0A1S4DAR0_TOBAC</name>
<dbReference type="GO" id="GO:0005504">
    <property type="term" value="F:fatty acid binding"/>
    <property type="evidence" value="ECO:0007669"/>
    <property type="project" value="InterPro"/>
</dbReference>
<keyword evidence="3" id="KW-1185">Reference proteome</keyword>
<protein>
    <submittedName>
        <fullName evidence="4">Non-specific lipid transfer protein GPI-anchored 15</fullName>
    </submittedName>
    <submittedName>
        <fullName evidence="4">Non-specific lipid-transfer protein 4</fullName>
    </submittedName>
</protein>
<keyword evidence="1" id="KW-0732">Signal</keyword>
<organism evidence="3 4">
    <name type="scientific">Nicotiana tabacum</name>
    <name type="common">Common tobacco</name>
    <dbReference type="NCBI Taxonomy" id="4097"/>
    <lineage>
        <taxon>Eukaryota</taxon>
        <taxon>Viridiplantae</taxon>
        <taxon>Streptophyta</taxon>
        <taxon>Embryophyta</taxon>
        <taxon>Tracheophyta</taxon>
        <taxon>Spermatophyta</taxon>
        <taxon>Magnoliopsida</taxon>
        <taxon>eudicotyledons</taxon>
        <taxon>Gunneridae</taxon>
        <taxon>Pentapetalae</taxon>
        <taxon>asterids</taxon>
        <taxon>lamiids</taxon>
        <taxon>Solanales</taxon>
        <taxon>Solanaceae</taxon>
        <taxon>Nicotianoideae</taxon>
        <taxon>Nicotianeae</taxon>
        <taxon>Nicotiana</taxon>
    </lineage>
</organism>
<reference evidence="4" key="2">
    <citation type="submission" date="2025-08" db="UniProtKB">
        <authorList>
            <consortium name="RefSeq"/>
        </authorList>
    </citation>
    <scope>IDENTIFICATION</scope>
    <source>
        <tissue evidence="4">Leaf</tissue>
    </source>
</reference>
<gene>
    <name evidence="4" type="primary">LOC107827837</name>
</gene>
<dbReference type="InterPro" id="IPR036312">
    <property type="entry name" value="Bifun_inhib/LTP/seed_sf"/>
</dbReference>